<organism evidence="2">
    <name type="scientific">marine sediment metagenome</name>
    <dbReference type="NCBI Taxonomy" id="412755"/>
    <lineage>
        <taxon>unclassified sequences</taxon>
        <taxon>metagenomes</taxon>
        <taxon>ecological metagenomes</taxon>
    </lineage>
</organism>
<proteinExistence type="predicted"/>
<feature type="non-terminal residue" evidence="2">
    <location>
        <position position="375"/>
    </location>
</feature>
<dbReference type="AlphaFoldDB" id="X0TIV1"/>
<evidence type="ECO:0000259" key="1">
    <source>
        <dbReference type="Pfam" id="PF19077"/>
    </source>
</evidence>
<feature type="non-terminal residue" evidence="2">
    <location>
        <position position="1"/>
    </location>
</feature>
<dbReference type="Pfam" id="PF19077">
    <property type="entry name" value="Big_13"/>
    <property type="match status" value="3"/>
</dbReference>
<evidence type="ECO:0000313" key="2">
    <source>
        <dbReference type="EMBL" id="GAF76010.1"/>
    </source>
</evidence>
<dbReference type="Gene3D" id="2.60.40.10">
    <property type="entry name" value="Immunoglobulins"/>
    <property type="match status" value="3"/>
</dbReference>
<sequence length="375" mass="38572">PEGTIALSATQTDAVGNTSALSVVVSIEIDQTPPVPGVISFEGASPDESVRFDDTGDLGDEITSDTDFHLELIPPNPDATYERSTDGGVTWLPTTLAQTNLEDGVYHFRARVTDVAGNQAFTESIRVEIDNTNPEAPVIDIQPETKIQLPPITGTGESGATVTVVAEVDLDGNGSIATEIGQAVVESDGTWEITSTETLPEGPIALTATQTDPAGNESSNGDQTVTIDLTAPPVGAAEPGGLTIEIDLTANEDQVSTNDTTPIIKGTGEVGATVTLFADADDEENTAEVQIGTTTVESDGTWRIESSVALDDGLIALAATQTDEADNVSGRATGSVDIDIDTADPDAALTINVLPVTGDSTPEITGTGTPGEKVV</sequence>
<reference evidence="2" key="1">
    <citation type="journal article" date="2014" name="Front. Microbiol.">
        <title>High frequency of phylogenetically diverse reductive dehalogenase-homologous genes in deep subseafloor sedimentary metagenomes.</title>
        <authorList>
            <person name="Kawai M."/>
            <person name="Futagami T."/>
            <person name="Toyoda A."/>
            <person name="Takaki Y."/>
            <person name="Nishi S."/>
            <person name="Hori S."/>
            <person name="Arai W."/>
            <person name="Tsubouchi T."/>
            <person name="Morono Y."/>
            <person name="Uchiyama I."/>
            <person name="Ito T."/>
            <person name="Fujiyama A."/>
            <person name="Inagaki F."/>
            <person name="Takami H."/>
        </authorList>
    </citation>
    <scope>NUCLEOTIDE SEQUENCE</scope>
    <source>
        <strain evidence="2">Expedition CK06-06</strain>
    </source>
</reference>
<dbReference type="InterPro" id="IPR044016">
    <property type="entry name" value="Big_13"/>
</dbReference>
<dbReference type="NCBIfam" id="NF033510">
    <property type="entry name" value="Ca_tandemer"/>
    <property type="match status" value="2"/>
</dbReference>
<dbReference type="EMBL" id="BARS01008247">
    <property type="protein sequence ID" value="GAF76010.1"/>
    <property type="molecule type" value="Genomic_DNA"/>
</dbReference>
<dbReference type="InterPro" id="IPR013783">
    <property type="entry name" value="Ig-like_fold"/>
</dbReference>
<protein>
    <recommendedName>
        <fullName evidence="1">Bacterial Ig-like domain-containing protein</fullName>
    </recommendedName>
</protein>
<feature type="domain" description="Bacterial Ig-like" evidence="1">
    <location>
        <begin position="53"/>
        <end position="131"/>
    </location>
</feature>
<feature type="domain" description="Bacterial Ig-like" evidence="1">
    <location>
        <begin position="145"/>
        <end position="228"/>
    </location>
</feature>
<feature type="domain" description="Bacterial Ig-like" evidence="1">
    <location>
        <begin position="252"/>
        <end position="339"/>
    </location>
</feature>
<accession>X0TIV1</accession>
<comment type="caution">
    <text evidence="2">The sequence shown here is derived from an EMBL/GenBank/DDBJ whole genome shotgun (WGS) entry which is preliminary data.</text>
</comment>
<name>X0TIV1_9ZZZZ</name>
<gene>
    <name evidence="2" type="ORF">S01H1_15758</name>
</gene>